<organism evidence="2">
    <name type="scientific">Opuntia streptacantha</name>
    <name type="common">Prickly pear cactus</name>
    <name type="synonym">Opuntia cardona</name>
    <dbReference type="NCBI Taxonomy" id="393608"/>
    <lineage>
        <taxon>Eukaryota</taxon>
        <taxon>Viridiplantae</taxon>
        <taxon>Streptophyta</taxon>
        <taxon>Embryophyta</taxon>
        <taxon>Tracheophyta</taxon>
        <taxon>Spermatophyta</taxon>
        <taxon>Magnoliopsida</taxon>
        <taxon>eudicotyledons</taxon>
        <taxon>Gunneridae</taxon>
        <taxon>Pentapetalae</taxon>
        <taxon>Caryophyllales</taxon>
        <taxon>Cactineae</taxon>
        <taxon>Cactaceae</taxon>
        <taxon>Opuntioideae</taxon>
        <taxon>Opuntia</taxon>
    </lineage>
</organism>
<protein>
    <submittedName>
        <fullName evidence="2">Uncharacterized protein</fullName>
    </submittedName>
</protein>
<reference evidence="2" key="2">
    <citation type="submission" date="2020-07" db="EMBL/GenBank/DDBJ databases">
        <authorList>
            <person name="Vera ALvarez R."/>
            <person name="Arias-Moreno D.M."/>
            <person name="Jimenez-Jacinto V."/>
            <person name="Jimenez-Bremont J.F."/>
            <person name="Swaminathan K."/>
            <person name="Moose S.P."/>
            <person name="Guerrero-Gonzalez M.L."/>
            <person name="Marino-Ramirez L."/>
            <person name="Landsman D."/>
            <person name="Rodriguez-Kessler M."/>
            <person name="Delgado-Sanchez P."/>
        </authorList>
    </citation>
    <scope>NUCLEOTIDE SEQUENCE</scope>
    <source>
        <tissue evidence="2">Cladode</tissue>
    </source>
</reference>
<dbReference type="PROSITE" id="PS51257">
    <property type="entry name" value="PROKAR_LIPOPROTEIN"/>
    <property type="match status" value="1"/>
</dbReference>
<keyword evidence="1" id="KW-0812">Transmembrane</keyword>
<accession>A0A7C9CJU5</accession>
<keyword evidence="1" id="KW-0472">Membrane</keyword>
<dbReference type="EMBL" id="GISG01025495">
    <property type="protein sequence ID" value="MBA4619462.1"/>
    <property type="molecule type" value="Transcribed_RNA"/>
</dbReference>
<keyword evidence="1" id="KW-1133">Transmembrane helix</keyword>
<evidence type="ECO:0000313" key="2">
    <source>
        <dbReference type="EMBL" id="MBA4619462.1"/>
    </source>
</evidence>
<feature type="transmembrane region" description="Helical" evidence="1">
    <location>
        <begin position="21"/>
        <end position="38"/>
    </location>
</feature>
<feature type="transmembrane region" description="Helical" evidence="1">
    <location>
        <begin position="70"/>
        <end position="90"/>
    </location>
</feature>
<evidence type="ECO:0000256" key="1">
    <source>
        <dbReference type="SAM" id="Phobius"/>
    </source>
</evidence>
<name>A0A7C9CJU5_OPUST</name>
<proteinExistence type="predicted"/>
<sequence length="104" mass="12110">MRNPDVLFLFSQKMFRLQSDRCYLLMITVCSCFTYFLFWSLASAYILFVSSKVLPIISSASLTWKHLSKILTAGNLVFMYMYECLVPAILHSDTALYLRLLCRD</sequence>
<dbReference type="AlphaFoldDB" id="A0A7C9CJU5"/>
<reference evidence="2" key="1">
    <citation type="journal article" date="2013" name="J. Plant Res.">
        <title>Effect of fungi and light on seed germination of three Opuntia species from semiarid lands of central Mexico.</title>
        <authorList>
            <person name="Delgado-Sanchez P."/>
            <person name="Jimenez-Bremont J.F."/>
            <person name="Guerrero-Gonzalez Mde L."/>
            <person name="Flores J."/>
        </authorList>
    </citation>
    <scope>NUCLEOTIDE SEQUENCE</scope>
    <source>
        <tissue evidence="2">Cladode</tissue>
    </source>
</reference>